<dbReference type="PANTHER" id="PTHR38035:SF1">
    <property type="entry name" value="ANCILLARY SECYEG TRANSLOCON SUBUNIT"/>
    <property type="match status" value="1"/>
</dbReference>
<comment type="subcellular location">
    <subcellularLocation>
        <location evidence="2">Cell membrane</location>
    </subcellularLocation>
    <subcellularLocation>
        <location evidence="1">Membrane</location>
        <topology evidence="1">Single-pass membrane protein</topology>
    </subcellularLocation>
</comment>
<name>A0A0Q9YCE5_9GAMM</name>
<dbReference type="AlphaFoldDB" id="A0A0Q9YCE5"/>
<accession>A0A0Q9YCE5</accession>
<dbReference type="RefSeq" id="WP_057624802.1">
    <property type="nucleotide sequence ID" value="NZ_LKHV02000001.1"/>
</dbReference>
<feature type="domain" description="Ancillary SecYEG translocon subunit/Cell division coordinator CpoB TPR" evidence="9">
    <location>
        <begin position="15"/>
        <end position="208"/>
    </location>
</feature>
<keyword evidence="4 8" id="KW-0812">Transmembrane</keyword>
<protein>
    <submittedName>
        <fullName evidence="11">Tetratricopeptide repeat protein</fullName>
    </submittedName>
</protein>
<evidence type="ECO:0000256" key="3">
    <source>
        <dbReference type="ARBA" id="ARBA00022475"/>
    </source>
</evidence>
<evidence type="ECO:0000313" key="12">
    <source>
        <dbReference type="Proteomes" id="UP000051494"/>
    </source>
</evidence>
<keyword evidence="7" id="KW-0143">Chaperone</keyword>
<feature type="transmembrane region" description="Helical" evidence="8">
    <location>
        <begin position="24"/>
        <end position="43"/>
    </location>
</feature>
<dbReference type="PANTHER" id="PTHR38035">
    <property type="entry name" value="UPF0070 PROTEIN YFGM"/>
    <property type="match status" value="1"/>
</dbReference>
<evidence type="ECO:0000313" key="11">
    <source>
        <dbReference type="EMBL" id="MCS5708711.1"/>
    </source>
</evidence>
<gene>
    <name evidence="11" type="ORF">CC99x_007315</name>
    <name evidence="10" type="ORF">CC99x_01723</name>
</gene>
<dbReference type="GO" id="GO:0005886">
    <property type="term" value="C:plasma membrane"/>
    <property type="evidence" value="ECO:0007669"/>
    <property type="project" value="UniProtKB-SubCell"/>
</dbReference>
<evidence type="ECO:0000259" key="9">
    <source>
        <dbReference type="Pfam" id="PF09976"/>
    </source>
</evidence>
<dbReference type="InterPro" id="IPR018704">
    <property type="entry name" value="SecYEG/CpoB_TPR"/>
</dbReference>
<evidence type="ECO:0000256" key="4">
    <source>
        <dbReference type="ARBA" id="ARBA00022692"/>
    </source>
</evidence>
<comment type="caution">
    <text evidence="10">The sequence shown here is derived from an EMBL/GenBank/DDBJ whole genome shotgun (WGS) entry which is preliminary data.</text>
</comment>
<dbReference type="STRING" id="437022.CC99x_01723"/>
<evidence type="ECO:0000313" key="10">
    <source>
        <dbReference type="EMBL" id="KRG18278.1"/>
    </source>
</evidence>
<keyword evidence="3" id="KW-1003">Cell membrane</keyword>
<evidence type="ECO:0000256" key="2">
    <source>
        <dbReference type="ARBA" id="ARBA00004236"/>
    </source>
</evidence>
<keyword evidence="12" id="KW-1185">Reference proteome</keyword>
<reference evidence="11" key="2">
    <citation type="journal article" date="2016" name="Genome Announc.">
        <title>Draft Genome Sequences of Two Novel Amoeba-Resistant Intranuclear Bacteria, 'Candidatus Berkiella cookevillensis' and 'Candidatus Berkiella aquae'.</title>
        <authorList>
            <person name="Mehari Y.T."/>
            <person name="Arivett B.A."/>
            <person name="Farone A.L."/>
            <person name="Gunderson J.H."/>
            <person name="Farone M.B."/>
        </authorList>
    </citation>
    <scope>NUCLEOTIDE SEQUENCE</scope>
    <source>
        <strain evidence="11">CC99</strain>
    </source>
</reference>
<dbReference type="PIRSF" id="PIRSF006170">
    <property type="entry name" value="YfgM"/>
    <property type="match status" value="1"/>
</dbReference>
<proteinExistence type="predicted"/>
<organism evidence="10">
    <name type="scientific">Candidatus Berkiella cookevillensis</name>
    <dbReference type="NCBI Taxonomy" id="437022"/>
    <lineage>
        <taxon>Bacteria</taxon>
        <taxon>Pseudomonadati</taxon>
        <taxon>Pseudomonadota</taxon>
        <taxon>Gammaproteobacteria</taxon>
        <taxon>Candidatus Berkiellales</taxon>
        <taxon>Candidatus Berkiellaceae</taxon>
        <taxon>Candidatus Berkiella</taxon>
    </lineage>
</organism>
<dbReference type="Proteomes" id="UP000051494">
    <property type="component" value="Unassembled WGS sequence"/>
</dbReference>
<dbReference type="OrthoDB" id="9789675at2"/>
<dbReference type="GO" id="GO:0044877">
    <property type="term" value="F:protein-containing complex binding"/>
    <property type="evidence" value="ECO:0007669"/>
    <property type="project" value="InterPro"/>
</dbReference>
<keyword evidence="5 8" id="KW-1133">Transmembrane helix</keyword>
<keyword evidence="6 8" id="KW-0472">Membrane</keyword>
<dbReference type="EMBL" id="LKHV02000001">
    <property type="protein sequence ID" value="MCS5708711.1"/>
    <property type="molecule type" value="Genomic_DNA"/>
</dbReference>
<dbReference type="EMBL" id="LKHV01000008">
    <property type="protein sequence ID" value="KRG18278.1"/>
    <property type="molecule type" value="Genomic_DNA"/>
</dbReference>
<evidence type="ECO:0000256" key="7">
    <source>
        <dbReference type="ARBA" id="ARBA00023186"/>
    </source>
</evidence>
<evidence type="ECO:0000256" key="1">
    <source>
        <dbReference type="ARBA" id="ARBA00004167"/>
    </source>
</evidence>
<evidence type="ECO:0000256" key="8">
    <source>
        <dbReference type="SAM" id="Phobius"/>
    </source>
</evidence>
<reference evidence="11" key="3">
    <citation type="submission" date="2021-06" db="EMBL/GenBank/DDBJ databases">
        <title>Genomic Description and Analysis of Intracellular Bacteria, Candidatus Berkiella cookevillensis and Candidatus Berkiella aquae.</title>
        <authorList>
            <person name="Kidane D.T."/>
            <person name="Mehari Y.T."/>
            <person name="Rice F.C."/>
            <person name="Arivett B.A."/>
            <person name="Farone A.L."/>
            <person name="Berk S.G."/>
            <person name="Farone M.B."/>
        </authorList>
    </citation>
    <scope>NUCLEOTIDE SEQUENCE</scope>
    <source>
        <strain evidence="11">CC99</strain>
    </source>
</reference>
<reference evidence="10" key="1">
    <citation type="submission" date="2015-09" db="EMBL/GenBank/DDBJ databases">
        <title>Draft Genome Sequences of Two Novel Amoeba-resistant Intranuclear Bacteria, Candidatus Berkiella cookevillensis and Candidatus Berkiella aquae.</title>
        <authorList>
            <person name="Mehari Y.T."/>
            <person name="Arivett B.A."/>
            <person name="Farone A.L."/>
            <person name="Gunderson J.H."/>
            <person name="Farone M.B."/>
        </authorList>
    </citation>
    <scope>NUCLEOTIDE SEQUENCE [LARGE SCALE GENOMIC DNA]</scope>
    <source>
        <strain evidence="10">CC99</strain>
    </source>
</reference>
<dbReference type="InterPro" id="IPR026039">
    <property type="entry name" value="YfgM"/>
</dbReference>
<sequence>MVGYETEEQQWEAIKKWFSKHGNMLSWIVIIVMSIFLGGRYWLHHKEVLVGQASEHYFGMLKSEEQNDEASVQSKANRLINEYAKTPYAQIASLMLAKKAVEGKDYVQAEKHLKWVMEKSIDNDFKKIARIRLIKVFLAAGELDKAYALYDKKNANGWLTLMEELKGDMNKQENKLADAVDSYKAAILAAPDEALHGPLLTLKLNNLGLSNKDIEALKESEATKQKG</sequence>
<evidence type="ECO:0000256" key="5">
    <source>
        <dbReference type="ARBA" id="ARBA00022989"/>
    </source>
</evidence>
<dbReference type="Pfam" id="PF09976">
    <property type="entry name" value="TPR_21"/>
    <property type="match status" value="1"/>
</dbReference>
<evidence type="ECO:0000256" key="6">
    <source>
        <dbReference type="ARBA" id="ARBA00023136"/>
    </source>
</evidence>